<feature type="domain" description="HTH luxR-type" evidence="4">
    <location>
        <begin position="152"/>
        <end position="217"/>
    </location>
</feature>
<feature type="domain" description="Response regulatory" evidence="5">
    <location>
        <begin position="19"/>
        <end position="135"/>
    </location>
</feature>
<evidence type="ECO:0000256" key="2">
    <source>
        <dbReference type="ARBA" id="ARBA00023125"/>
    </source>
</evidence>
<dbReference type="PANTHER" id="PTHR43214">
    <property type="entry name" value="TWO-COMPONENT RESPONSE REGULATOR"/>
    <property type="match status" value="1"/>
</dbReference>
<dbReference type="Gene3D" id="3.40.50.2300">
    <property type="match status" value="1"/>
</dbReference>
<dbReference type="PROSITE" id="PS00622">
    <property type="entry name" value="HTH_LUXR_1"/>
    <property type="match status" value="1"/>
</dbReference>
<dbReference type="InterPro" id="IPR000792">
    <property type="entry name" value="Tscrpt_reg_LuxR_C"/>
</dbReference>
<dbReference type="SUPFAM" id="SSF52172">
    <property type="entry name" value="CheY-like"/>
    <property type="match status" value="1"/>
</dbReference>
<evidence type="ECO:0000313" key="7">
    <source>
        <dbReference type="Proteomes" id="UP000028007"/>
    </source>
</evidence>
<comment type="caution">
    <text evidence="6">The sequence shown here is derived from an EMBL/GenBank/DDBJ whole genome shotgun (WGS) entry which is preliminary data.</text>
</comment>
<dbReference type="SMART" id="SM00448">
    <property type="entry name" value="REC"/>
    <property type="match status" value="1"/>
</dbReference>
<dbReference type="Proteomes" id="UP000028007">
    <property type="component" value="Unassembled WGS sequence"/>
</dbReference>
<dbReference type="GO" id="GO:0006355">
    <property type="term" value="P:regulation of DNA-templated transcription"/>
    <property type="evidence" value="ECO:0007669"/>
    <property type="project" value="InterPro"/>
</dbReference>
<feature type="modified residue" description="4-aspartylphosphate" evidence="3">
    <location>
        <position position="70"/>
    </location>
</feature>
<reference evidence="6 7" key="1">
    <citation type="journal article" date="1992" name="Int. J. Syst. Bacteriol.">
        <title>Sphingobacterium antarcticus sp. nov. a Psychrotrophic Bacterium from the Soils of Schirmacher Oasis, Antarctica.</title>
        <authorList>
            <person name="Shivaji S."/>
            <person name="Ray M.K."/>
            <person name="Rao N.S."/>
            <person name="Saiserr L."/>
            <person name="Jagannadham M.V."/>
            <person name="Kumar G.S."/>
            <person name="Reddy G."/>
            <person name="Bhargava P.M."/>
        </authorList>
    </citation>
    <scope>NUCLEOTIDE SEQUENCE [LARGE SCALE GENOMIC DNA]</scope>
    <source>
        <strain evidence="6 7">4BY</strain>
    </source>
</reference>
<dbReference type="eggNOG" id="COG2197">
    <property type="taxonomic scope" value="Bacteria"/>
</dbReference>
<dbReference type="PRINTS" id="PR00038">
    <property type="entry name" value="HTHLUXR"/>
</dbReference>
<evidence type="ECO:0000313" key="6">
    <source>
        <dbReference type="EMBL" id="KEQ31346.1"/>
    </source>
</evidence>
<evidence type="ECO:0000259" key="5">
    <source>
        <dbReference type="PROSITE" id="PS50110"/>
    </source>
</evidence>
<accession>A0A081PKX3</accession>
<proteinExistence type="predicted"/>
<dbReference type="AlphaFoldDB" id="A0A081PKX3"/>
<dbReference type="InterPro" id="IPR011006">
    <property type="entry name" value="CheY-like_superfamily"/>
</dbReference>
<evidence type="ECO:0008006" key="8">
    <source>
        <dbReference type="Google" id="ProtNLM"/>
    </source>
</evidence>
<dbReference type="InterPro" id="IPR058245">
    <property type="entry name" value="NreC/VraR/RcsB-like_REC"/>
</dbReference>
<dbReference type="SMART" id="SM00421">
    <property type="entry name" value="HTH_LUXR"/>
    <property type="match status" value="1"/>
</dbReference>
<dbReference type="Pfam" id="PF00196">
    <property type="entry name" value="GerE"/>
    <property type="match status" value="1"/>
</dbReference>
<dbReference type="CDD" id="cd17535">
    <property type="entry name" value="REC_NarL-like"/>
    <property type="match status" value="1"/>
</dbReference>
<gene>
    <name evidence="6" type="ORF">N180_07610</name>
</gene>
<dbReference type="Pfam" id="PF00072">
    <property type="entry name" value="Response_reg"/>
    <property type="match status" value="1"/>
</dbReference>
<keyword evidence="1 3" id="KW-0597">Phosphoprotein</keyword>
<dbReference type="CDD" id="cd06170">
    <property type="entry name" value="LuxR_C_like"/>
    <property type="match status" value="1"/>
</dbReference>
<keyword evidence="2" id="KW-0238">DNA-binding</keyword>
<dbReference type="PROSITE" id="PS50043">
    <property type="entry name" value="HTH_LUXR_2"/>
    <property type="match status" value="1"/>
</dbReference>
<dbReference type="InterPro" id="IPR016032">
    <property type="entry name" value="Sig_transdc_resp-reg_C-effctor"/>
</dbReference>
<dbReference type="InterPro" id="IPR001789">
    <property type="entry name" value="Sig_transdc_resp-reg_receiver"/>
</dbReference>
<protein>
    <recommendedName>
        <fullName evidence="8">LuxR family transcriptional regulator</fullName>
    </recommendedName>
</protein>
<name>A0A081PKX3_9SPHI</name>
<sequence length="219" mass="24315">MYRIHEFGKTNTYMNNMISVIIIDDHPLVLNGFEFILNNHADIKLLNTFTNAEDALKFLETNEADVVLADINMPGMNGIDATVAVKKNQPKTQIIAISNISKGSIVQRMLDAGASGYLLKNVSASELINAIRSVMKGDKILSADIEPIMNQTDGAVPKITQREQEVLRLMSTGKTTPQIAEQMFISPLTVESHRRNLLQKFKVSNSASLIHKATEMKFI</sequence>
<dbReference type="InterPro" id="IPR039420">
    <property type="entry name" value="WalR-like"/>
</dbReference>
<evidence type="ECO:0000256" key="1">
    <source>
        <dbReference type="ARBA" id="ARBA00022553"/>
    </source>
</evidence>
<dbReference type="PROSITE" id="PS50110">
    <property type="entry name" value="RESPONSE_REGULATORY"/>
    <property type="match status" value="1"/>
</dbReference>
<dbReference type="EMBL" id="JNFF01000017">
    <property type="protein sequence ID" value="KEQ31346.1"/>
    <property type="molecule type" value="Genomic_DNA"/>
</dbReference>
<dbReference type="GO" id="GO:0000160">
    <property type="term" value="P:phosphorelay signal transduction system"/>
    <property type="evidence" value="ECO:0007669"/>
    <property type="project" value="InterPro"/>
</dbReference>
<keyword evidence="7" id="KW-1185">Reference proteome</keyword>
<dbReference type="SUPFAM" id="SSF46894">
    <property type="entry name" value="C-terminal effector domain of the bipartite response regulators"/>
    <property type="match status" value="1"/>
</dbReference>
<organism evidence="6 7">
    <name type="scientific">Pedobacter antarcticus 4BY</name>
    <dbReference type="NCBI Taxonomy" id="1358423"/>
    <lineage>
        <taxon>Bacteria</taxon>
        <taxon>Pseudomonadati</taxon>
        <taxon>Bacteroidota</taxon>
        <taxon>Sphingobacteriia</taxon>
        <taxon>Sphingobacteriales</taxon>
        <taxon>Sphingobacteriaceae</taxon>
        <taxon>Pedobacter</taxon>
    </lineage>
</organism>
<dbReference type="GO" id="GO:0003677">
    <property type="term" value="F:DNA binding"/>
    <property type="evidence" value="ECO:0007669"/>
    <property type="project" value="UniProtKB-KW"/>
</dbReference>
<evidence type="ECO:0000259" key="4">
    <source>
        <dbReference type="PROSITE" id="PS50043"/>
    </source>
</evidence>
<dbReference type="PANTHER" id="PTHR43214:SF43">
    <property type="entry name" value="TWO-COMPONENT RESPONSE REGULATOR"/>
    <property type="match status" value="1"/>
</dbReference>
<evidence type="ECO:0000256" key="3">
    <source>
        <dbReference type="PROSITE-ProRule" id="PRU00169"/>
    </source>
</evidence>